<proteinExistence type="predicted"/>
<dbReference type="Proteomes" id="UP001056120">
    <property type="component" value="Linkage Group LG17"/>
</dbReference>
<organism evidence="1 2">
    <name type="scientific">Smallanthus sonchifolius</name>
    <dbReference type="NCBI Taxonomy" id="185202"/>
    <lineage>
        <taxon>Eukaryota</taxon>
        <taxon>Viridiplantae</taxon>
        <taxon>Streptophyta</taxon>
        <taxon>Embryophyta</taxon>
        <taxon>Tracheophyta</taxon>
        <taxon>Spermatophyta</taxon>
        <taxon>Magnoliopsida</taxon>
        <taxon>eudicotyledons</taxon>
        <taxon>Gunneridae</taxon>
        <taxon>Pentapetalae</taxon>
        <taxon>asterids</taxon>
        <taxon>campanulids</taxon>
        <taxon>Asterales</taxon>
        <taxon>Asteraceae</taxon>
        <taxon>Asteroideae</taxon>
        <taxon>Heliantheae alliance</taxon>
        <taxon>Millerieae</taxon>
        <taxon>Smallanthus</taxon>
    </lineage>
</organism>
<evidence type="ECO:0000313" key="1">
    <source>
        <dbReference type="EMBL" id="KAI3761957.1"/>
    </source>
</evidence>
<reference evidence="2" key="1">
    <citation type="journal article" date="2022" name="Mol. Ecol. Resour.">
        <title>The genomes of chicory, endive, great burdock and yacon provide insights into Asteraceae palaeo-polyploidization history and plant inulin production.</title>
        <authorList>
            <person name="Fan W."/>
            <person name="Wang S."/>
            <person name="Wang H."/>
            <person name="Wang A."/>
            <person name="Jiang F."/>
            <person name="Liu H."/>
            <person name="Zhao H."/>
            <person name="Xu D."/>
            <person name="Zhang Y."/>
        </authorList>
    </citation>
    <scope>NUCLEOTIDE SEQUENCE [LARGE SCALE GENOMIC DNA]</scope>
    <source>
        <strain evidence="2">cv. Yunnan</strain>
    </source>
</reference>
<reference evidence="1 2" key="2">
    <citation type="journal article" date="2022" name="Mol. Ecol. Resour.">
        <title>The genomes of chicory, endive, great burdock and yacon provide insights into Asteraceae paleo-polyploidization history and plant inulin production.</title>
        <authorList>
            <person name="Fan W."/>
            <person name="Wang S."/>
            <person name="Wang H."/>
            <person name="Wang A."/>
            <person name="Jiang F."/>
            <person name="Liu H."/>
            <person name="Zhao H."/>
            <person name="Xu D."/>
            <person name="Zhang Y."/>
        </authorList>
    </citation>
    <scope>NUCLEOTIDE SEQUENCE [LARGE SCALE GENOMIC DNA]</scope>
    <source>
        <strain evidence="2">cv. Yunnan</strain>
        <tissue evidence="1">Leaves</tissue>
    </source>
</reference>
<comment type="caution">
    <text evidence="1">The sequence shown here is derived from an EMBL/GenBank/DDBJ whole genome shotgun (WGS) entry which is preliminary data.</text>
</comment>
<accession>A0ACB9ESZ8</accession>
<sequence length="88" mass="9801">MKEGLNFKMSVVGFDIGNENCVIAAARNREIDVLLNDYSNLDTPVCSCVSWNPLVQDDPKLLPFKNSEAPNEEGYGLFSKQQYSLLVS</sequence>
<protein>
    <submittedName>
        <fullName evidence="1">Uncharacterized protein</fullName>
    </submittedName>
</protein>
<gene>
    <name evidence="1" type="ORF">L1987_52380</name>
</gene>
<dbReference type="EMBL" id="CM042034">
    <property type="protein sequence ID" value="KAI3761957.1"/>
    <property type="molecule type" value="Genomic_DNA"/>
</dbReference>
<evidence type="ECO:0000313" key="2">
    <source>
        <dbReference type="Proteomes" id="UP001056120"/>
    </source>
</evidence>
<name>A0ACB9ESZ8_9ASTR</name>
<keyword evidence="2" id="KW-1185">Reference proteome</keyword>